<dbReference type="InterPro" id="IPR011006">
    <property type="entry name" value="CheY-like_superfamily"/>
</dbReference>
<evidence type="ECO:0000256" key="4">
    <source>
        <dbReference type="ARBA" id="ARBA00022553"/>
    </source>
</evidence>
<evidence type="ECO:0000313" key="13">
    <source>
        <dbReference type="EMBL" id="MEQ2520579.1"/>
    </source>
</evidence>
<feature type="domain" description="Response regulatory" evidence="12">
    <location>
        <begin position="5"/>
        <end position="122"/>
    </location>
</feature>
<dbReference type="Pfam" id="PF17853">
    <property type="entry name" value="GGDEF_2"/>
    <property type="match status" value="1"/>
</dbReference>
<keyword evidence="6" id="KW-0805">Transcription regulation</keyword>
<keyword evidence="5" id="KW-0902">Two-component regulatory system</keyword>
<dbReference type="Pfam" id="PF12833">
    <property type="entry name" value="HTH_18"/>
    <property type="match status" value="1"/>
</dbReference>
<dbReference type="InterPro" id="IPR041522">
    <property type="entry name" value="CdaR_GGDEF"/>
</dbReference>
<evidence type="ECO:0000256" key="3">
    <source>
        <dbReference type="ARBA" id="ARBA00022490"/>
    </source>
</evidence>
<dbReference type="InterPro" id="IPR001789">
    <property type="entry name" value="Sig_transdc_resp-reg_receiver"/>
</dbReference>
<proteinExistence type="predicted"/>
<evidence type="ECO:0000256" key="5">
    <source>
        <dbReference type="ARBA" id="ARBA00023012"/>
    </source>
</evidence>
<evidence type="ECO:0000259" key="12">
    <source>
        <dbReference type="PROSITE" id="PS50110"/>
    </source>
</evidence>
<keyword evidence="7" id="KW-0238">DNA-binding</keyword>
<dbReference type="Gene3D" id="1.10.10.60">
    <property type="entry name" value="Homeodomain-like"/>
    <property type="match status" value="2"/>
</dbReference>
<dbReference type="SMART" id="SM00448">
    <property type="entry name" value="REC"/>
    <property type="match status" value="1"/>
</dbReference>
<keyword evidence="14" id="KW-1185">Reference proteome</keyword>
<comment type="subcellular location">
    <subcellularLocation>
        <location evidence="1">Cytoplasm</location>
    </subcellularLocation>
</comment>
<dbReference type="SMART" id="SM00342">
    <property type="entry name" value="HTH_ARAC"/>
    <property type="match status" value="1"/>
</dbReference>
<dbReference type="Pfam" id="PF00072">
    <property type="entry name" value="Response_reg"/>
    <property type="match status" value="1"/>
</dbReference>
<dbReference type="PRINTS" id="PR00032">
    <property type="entry name" value="HTHARAC"/>
</dbReference>
<feature type="modified residue" description="4-aspartylphosphate" evidence="10">
    <location>
        <position position="57"/>
    </location>
</feature>
<dbReference type="InterPro" id="IPR009057">
    <property type="entry name" value="Homeodomain-like_sf"/>
</dbReference>
<keyword evidence="3" id="KW-0963">Cytoplasm</keyword>
<dbReference type="InterPro" id="IPR018060">
    <property type="entry name" value="HTH_AraC"/>
</dbReference>
<dbReference type="PROSITE" id="PS01124">
    <property type="entry name" value="HTH_ARAC_FAMILY_2"/>
    <property type="match status" value="1"/>
</dbReference>
<evidence type="ECO:0000259" key="11">
    <source>
        <dbReference type="PROSITE" id="PS01124"/>
    </source>
</evidence>
<dbReference type="Gene3D" id="3.40.50.2300">
    <property type="match status" value="1"/>
</dbReference>
<reference evidence="13 14" key="1">
    <citation type="submission" date="2024-03" db="EMBL/GenBank/DDBJ databases">
        <title>Human intestinal bacterial collection.</title>
        <authorList>
            <person name="Pauvert C."/>
            <person name="Hitch T.C.A."/>
            <person name="Clavel T."/>
        </authorList>
    </citation>
    <scope>NUCLEOTIDE SEQUENCE [LARGE SCALE GENOMIC DNA]</scope>
    <source>
        <strain evidence="13 14">CLA-JM-H11</strain>
    </source>
</reference>
<dbReference type="RefSeq" id="WP_349216112.1">
    <property type="nucleotide sequence ID" value="NZ_JBBMFA010000092.1"/>
</dbReference>
<evidence type="ECO:0000256" key="7">
    <source>
        <dbReference type="ARBA" id="ARBA00023125"/>
    </source>
</evidence>
<dbReference type="InterPro" id="IPR020449">
    <property type="entry name" value="Tscrpt_reg_AraC-type_HTH"/>
</dbReference>
<organism evidence="13 14">
    <name type="scientific">Ruthenibacterium intestinale</name>
    <dbReference type="NCBI Taxonomy" id="3133163"/>
    <lineage>
        <taxon>Bacteria</taxon>
        <taxon>Bacillati</taxon>
        <taxon>Bacillota</taxon>
        <taxon>Clostridia</taxon>
        <taxon>Eubacteriales</taxon>
        <taxon>Oscillospiraceae</taxon>
        <taxon>Ruthenibacterium</taxon>
    </lineage>
</organism>
<keyword evidence="4 10" id="KW-0597">Phosphoprotein</keyword>
<dbReference type="PANTHER" id="PTHR42713">
    <property type="entry name" value="HISTIDINE KINASE-RELATED"/>
    <property type="match status" value="1"/>
</dbReference>
<evidence type="ECO:0000256" key="10">
    <source>
        <dbReference type="PROSITE-ProRule" id="PRU00169"/>
    </source>
</evidence>
<dbReference type="PANTHER" id="PTHR42713:SF3">
    <property type="entry name" value="TRANSCRIPTIONAL REGULATORY PROTEIN HPTR"/>
    <property type="match status" value="1"/>
</dbReference>
<comment type="function">
    <text evidence="9">May play the central regulatory role in sporulation. It may be an element of the effector pathway responsible for the activation of sporulation genes in response to nutritional stress. Spo0A may act in concert with spo0H (a sigma factor) to control the expression of some genes that are critical to the sporulation process.</text>
</comment>
<feature type="domain" description="HTH araC/xylS-type" evidence="11">
    <location>
        <begin position="427"/>
        <end position="526"/>
    </location>
</feature>
<dbReference type="Proteomes" id="UP001477672">
    <property type="component" value="Unassembled WGS sequence"/>
</dbReference>
<dbReference type="EMBL" id="JBBMFA010000092">
    <property type="protein sequence ID" value="MEQ2520579.1"/>
    <property type="molecule type" value="Genomic_DNA"/>
</dbReference>
<dbReference type="InterPro" id="IPR051552">
    <property type="entry name" value="HptR"/>
</dbReference>
<evidence type="ECO:0000256" key="1">
    <source>
        <dbReference type="ARBA" id="ARBA00004496"/>
    </source>
</evidence>
<name>A0ABV1GFJ6_9FIRM</name>
<dbReference type="PROSITE" id="PS50110">
    <property type="entry name" value="RESPONSE_REGULATORY"/>
    <property type="match status" value="1"/>
</dbReference>
<sequence>MEAYRVLLVDDEEELRAGIRRKIDWDSLGFSLCGEAGNGQDALELAEHLNPDVVLTDIKMPFMDGLELCRRLKEQLPAVRLIVFSGFDDFEYARQAIGMNVFEYLLKPINALELSQVLARLHADMDTQRAEQQDVQALRQRYEDSLPLLRGLFYARVLDGQLKPSQISERAARYEISLNGDSWVTARIHVSALGDDPDELILLSVQGFFQENFSLSCCDSRWLLYDDDLALLASFPGTVQIYLLIHELERVRAMAEKVLRLKLTVGIGAPVNDFSQLMRSAQGASSALDYRMLLGTGRTLYIGDLEPRQTGQLTFGESDERELINAVKLGTPDTVRQFLGDIIQRARETTLSQYQCFFLELLTCLIKLARAADIPIDSVFGPGFSGAVQLTDFSSPEELGHWVEERCLRLQTVFGQRRTDTTLRAVDKARTFIAQHYTDTELSVEMLCDHLHLSPAYFSTLFKRETGMSFTAYVTNVRMDAAAELLRNTDEKTYLIAQQIGYLDPNYFSYVFKRQYGTSPSKYRAEHRQSTQ</sequence>
<dbReference type="SUPFAM" id="SSF46689">
    <property type="entry name" value="Homeodomain-like"/>
    <property type="match status" value="2"/>
</dbReference>
<evidence type="ECO:0000256" key="8">
    <source>
        <dbReference type="ARBA" id="ARBA00023163"/>
    </source>
</evidence>
<protein>
    <recommendedName>
        <fullName evidence="2">Stage 0 sporulation protein A homolog</fullName>
    </recommendedName>
</protein>
<evidence type="ECO:0000313" key="14">
    <source>
        <dbReference type="Proteomes" id="UP001477672"/>
    </source>
</evidence>
<dbReference type="CDD" id="cd17536">
    <property type="entry name" value="REC_YesN-like"/>
    <property type="match status" value="1"/>
</dbReference>
<evidence type="ECO:0000256" key="6">
    <source>
        <dbReference type="ARBA" id="ARBA00023015"/>
    </source>
</evidence>
<gene>
    <name evidence="13" type="ORF">WMO24_09090</name>
</gene>
<evidence type="ECO:0000256" key="2">
    <source>
        <dbReference type="ARBA" id="ARBA00018672"/>
    </source>
</evidence>
<keyword evidence="8" id="KW-0804">Transcription</keyword>
<dbReference type="SUPFAM" id="SSF52172">
    <property type="entry name" value="CheY-like"/>
    <property type="match status" value="1"/>
</dbReference>
<comment type="caution">
    <text evidence="13">The sequence shown here is derived from an EMBL/GenBank/DDBJ whole genome shotgun (WGS) entry which is preliminary data.</text>
</comment>
<evidence type="ECO:0000256" key="9">
    <source>
        <dbReference type="ARBA" id="ARBA00024867"/>
    </source>
</evidence>
<accession>A0ABV1GFJ6</accession>